<protein>
    <submittedName>
        <fullName evidence="2">Uncharacterized protein</fullName>
    </submittedName>
</protein>
<gene>
    <name evidence="2" type="ORF">Goshw_029401</name>
</gene>
<sequence length="41" mass="4639">MVKVLQEVSCEIGRVSGSLVIINVWVSAQFFMLNYGGFWMV</sequence>
<dbReference type="Proteomes" id="UP000593576">
    <property type="component" value="Unassembled WGS sequence"/>
</dbReference>
<reference evidence="2 3" key="1">
    <citation type="journal article" date="2019" name="Genome Biol. Evol.">
        <title>Insights into the evolution of the New World diploid cottons (Gossypium, subgenus Houzingenia) based on genome sequencing.</title>
        <authorList>
            <person name="Grover C.E."/>
            <person name="Arick M.A. 2nd"/>
            <person name="Thrash A."/>
            <person name="Conover J.L."/>
            <person name="Sanders W.S."/>
            <person name="Peterson D.G."/>
            <person name="Frelichowski J.E."/>
            <person name="Scheffler J.A."/>
            <person name="Scheffler B.E."/>
            <person name="Wendel J.F."/>
        </authorList>
    </citation>
    <scope>NUCLEOTIDE SEQUENCE [LARGE SCALE GENOMIC DNA]</scope>
    <source>
        <strain evidence="2">1</strain>
        <tissue evidence="2">Leaf</tissue>
    </source>
</reference>
<dbReference type="AlphaFoldDB" id="A0A7J9L057"/>
<evidence type="ECO:0000313" key="2">
    <source>
        <dbReference type="EMBL" id="MBA0851946.1"/>
    </source>
</evidence>
<keyword evidence="3" id="KW-1185">Reference proteome</keyword>
<dbReference type="EMBL" id="JABFAF010000003">
    <property type="protein sequence ID" value="MBA0851946.1"/>
    <property type="molecule type" value="Genomic_DNA"/>
</dbReference>
<evidence type="ECO:0000313" key="3">
    <source>
        <dbReference type="Proteomes" id="UP000593576"/>
    </source>
</evidence>
<keyword evidence="1" id="KW-1133">Transmembrane helix</keyword>
<feature type="transmembrane region" description="Helical" evidence="1">
    <location>
        <begin position="12"/>
        <end position="32"/>
    </location>
</feature>
<evidence type="ECO:0000256" key="1">
    <source>
        <dbReference type="SAM" id="Phobius"/>
    </source>
</evidence>
<keyword evidence="1" id="KW-0812">Transmembrane</keyword>
<comment type="caution">
    <text evidence="2">The sequence shown here is derived from an EMBL/GenBank/DDBJ whole genome shotgun (WGS) entry which is preliminary data.</text>
</comment>
<name>A0A7J9L057_GOSSC</name>
<proteinExistence type="predicted"/>
<accession>A0A7J9L057</accession>
<organism evidence="2 3">
    <name type="scientific">Gossypium schwendimanii</name>
    <name type="common">Cotton</name>
    <dbReference type="NCBI Taxonomy" id="34291"/>
    <lineage>
        <taxon>Eukaryota</taxon>
        <taxon>Viridiplantae</taxon>
        <taxon>Streptophyta</taxon>
        <taxon>Embryophyta</taxon>
        <taxon>Tracheophyta</taxon>
        <taxon>Spermatophyta</taxon>
        <taxon>Magnoliopsida</taxon>
        <taxon>eudicotyledons</taxon>
        <taxon>Gunneridae</taxon>
        <taxon>Pentapetalae</taxon>
        <taxon>rosids</taxon>
        <taxon>malvids</taxon>
        <taxon>Malvales</taxon>
        <taxon>Malvaceae</taxon>
        <taxon>Malvoideae</taxon>
        <taxon>Gossypium</taxon>
    </lineage>
</organism>
<keyword evidence="1" id="KW-0472">Membrane</keyword>